<dbReference type="EMBL" id="KE344457">
    <property type="protein sequence ID" value="EXB62860.1"/>
    <property type="molecule type" value="Genomic_DNA"/>
</dbReference>
<evidence type="ECO:0000313" key="3">
    <source>
        <dbReference type="Proteomes" id="UP000030645"/>
    </source>
</evidence>
<accession>W9RB89</accession>
<dbReference type="AlphaFoldDB" id="W9RB89"/>
<feature type="region of interest" description="Disordered" evidence="1">
    <location>
        <begin position="191"/>
        <end position="213"/>
    </location>
</feature>
<proteinExistence type="predicted"/>
<organism evidence="2 3">
    <name type="scientific">Morus notabilis</name>
    <dbReference type="NCBI Taxonomy" id="981085"/>
    <lineage>
        <taxon>Eukaryota</taxon>
        <taxon>Viridiplantae</taxon>
        <taxon>Streptophyta</taxon>
        <taxon>Embryophyta</taxon>
        <taxon>Tracheophyta</taxon>
        <taxon>Spermatophyta</taxon>
        <taxon>Magnoliopsida</taxon>
        <taxon>eudicotyledons</taxon>
        <taxon>Gunneridae</taxon>
        <taxon>Pentapetalae</taxon>
        <taxon>rosids</taxon>
        <taxon>fabids</taxon>
        <taxon>Rosales</taxon>
        <taxon>Moraceae</taxon>
        <taxon>Moreae</taxon>
        <taxon>Morus</taxon>
    </lineage>
</organism>
<dbReference type="Proteomes" id="UP000030645">
    <property type="component" value="Unassembled WGS sequence"/>
</dbReference>
<name>W9RB89_9ROSA</name>
<evidence type="ECO:0000256" key="1">
    <source>
        <dbReference type="SAM" id="MobiDB-lite"/>
    </source>
</evidence>
<reference evidence="3" key="1">
    <citation type="submission" date="2013-01" db="EMBL/GenBank/DDBJ databases">
        <title>Draft Genome Sequence of a Mulberry Tree, Morus notabilis C.K. Schneid.</title>
        <authorList>
            <person name="He N."/>
            <person name="Zhao S."/>
        </authorList>
    </citation>
    <scope>NUCLEOTIDE SEQUENCE</scope>
</reference>
<keyword evidence="3" id="KW-1185">Reference proteome</keyword>
<evidence type="ECO:0000313" key="2">
    <source>
        <dbReference type="EMBL" id="EXB62860.1"/>
    </source>
</evidence>
<gene>
    <name evidence="2" type="ORF">L484_008710</name>
</gene>
<protein>
    <submittedName>
        <fullName evidence="2">Uncharacterized protein</fullName>
    </submittedName>
</protein>
<sequence>MSYKNLMTPENVPKNLLDDIPALSSPSLHAQVPLPFNHAIFPESLRFPKAKRRRISNILANPSTEKHGSIARIEFKSSTLQTAHDQSNPPPFDQLQGLTVPVDVVVLDSSSSESSVQIVDEAEKGPSSLYKDDLIFKQAKRLLFTDERKRMEELGFSKTLQKGISYSAKAIFHSLALEMMLTSFAQSESEFKSSPVSKQEEPTLQKAQIADLD</sequence>